<feature type="compositionally biased region" description="Low complexity" evidence="1">
    <location>
        <begin position="264"/>
        <end position="276"/>
    </location>
</feature>
<evidence type="ECO:0000313" key="3">
    <source>
        <dbReference type="Proteomes" id="UP001209878"/>
    </source>
</evidence>
<evidence type="ECO:0000313" key="2">
    <source>
        <dbReference type="EMBL" id="KAK2165179.1"/>
    </source>
</evidence>
<name>A0AAD9K5J7_RIDPI</name>
<reference evidence="2" key="1">
    <citation type="journal article" date="2023" name="Mol. Biol. Evol.">
        <title>Third-Generation Sequencing Reveals the Adaptive Role of the Epigenome in Three Deep-Sea Polychaetes.</title>
        <authorList>
            <person name="Perez M."/>
            <person name="Aroh O."/>
            <person name="Sun Y."/>
            <person name="Lan Y."/>
            <person name="Juniper S.K."/>
            <person name="Young C.R."/>
            <person name="Angers B."/>
            <person name="Qian P.Y."/>
        </authorList>
    </citation>
    <scope>NUCLEOTIDE SEQUENCE</scope>
    <source>
        <strain evidence="2">R07B-5</strain>
    </source>
</reference>
<keyword evidence="3" id="KW-1185">Reference proteome</keyword>
<gene>
    <name evidence="2" type="ORF">NP493_1379g01028</name>
</gene>
<sequence>MDTLINTFNTAVTNTASEIIGKHRPVKKPWVTADLLDLCDRRRELKKKKKDAEGVRQYRAANQEIKKGMKKAKMNWIEEQCQDIEDSMKKNNSKKTYQLVKDLTSTKQGRTTTIQDKDGKCLTEEHDILNRWSEYCSELYNYRATGDPEVLNVPPATDNDNYPILREEVEAAVKSLKKGKSAGADNVPAELVQAGGEAMISALLTICNKIWQTGEWPTPWTQSLIITLPKKGNLQLCQNYRTISLISHPSKVKRKRSSLRNKQASDQDAAQQSRSSTLGYCARSTSNTSKTSITSSLTSRRRSTGYSMQHYGPP</sequence>
<dbReference type="AlphaFoldDB" id="A0AAD9K5J7"/>
<organism evidence="2 3">
    <name type="scientific">Ridgeia piscesae</name>
    <name type="common">Tubeworm</name>
    <dbReference type="NCBI Taxonomy" id="27915"/>
    <lineage>
        <taxon>Eukaryota</taxon>
        <taxon>Metazoa</taxon>
        <taxon>Spiralia</taxon>
        <taxon>Lophotrochozoa</taxon>
        <taxon>Annelida</taxon>
        <taxon>Polychaeta</taxon>
        <taxon>Sedentaria</taxon>
        <taxon>Canalipalpata</taxon>
        <taxon>Sabellida</taxon>
        <taxon>Siboglinidae</taxon>
        <taxon>Ridgeia</taxon>
    </lineage>
</organism>
<dbReference type="Proteomes" id="UP001209878">
    <property type="component" value="Unassembled WGS sequence"/>
</dbReference>
<evidence type="ECO:0000256" key="1">
    <source>
        <dbReference type="SAM" id="MobiDB-lite"/>
    </source>
</evidence>
<proteinExistence type="predicted"/>
<feature type="compositionally biased region" description="Low complexity" evidence="1">
    <location>
        <begin position="283"/>
        <end position="298"/>
    </location>
</feature>
<accession>A0AAD9K5J7</accession>
<dbReference type="PANTHER" id="PTHR19446">
    <property type="entry name" value="REVERSE TRANSCRIPTASES"/>
    <property type="match status" value="1"/>
</dbReference>
<feature type="region of interest" description="Disordered" evidence="1">
    <location>
        <begin position="249"/>
        <end position="314"/>
    </location>
</feature>
<comment type="caution">
    <text evidence="2">The sequence shown here is derived from an EMBL/GenBank/DDBJ whole genome shotgun (WGS) entry which is preliminary data.</text>
</comment>
<dbReference type="EMBL" id="JAODUO010001377">
    <property type="protein sequence ID" value="KAK2165179.1"/>
    <property type="molecule type" value="Genomic_DNA"/>
</dbReference>
<protein>
    <recommendedName>
        <fullName evidence="4">Endonuclease-reverse transcriptase</fullName>
    </recommendedName>
</protein>
<feature type="compositionally biased region" description="Basic residues" evidence="1">
    <location>
        <begin position="250"/>
        <end position="259"/>
    </location>
</feature>
<evidence type="ECO:0008006" key="4">
    <source>
        <dbReference type="Google" id="ProtNLM"/>
    </source>
</evidence>